<sequence length="76" mass="8792">MLATETVSFRLSKELKDLAKKYGLNVSKIAKEKVEEELEKLQKEERKKMLEKAADVLEDVTKQDIVTAVRKSREAR</sequence>
<name>A0A075MNQ9_9ARCH</name>
<keyword evidence="1" id="KW-1277">Toxin-antitoxin system</keyword>
<evidence type="ECO:0000256" key="1">
    <source>
        <dbReference type="ARBA" id="ARBA00022649"/>
    </source>
</evidence>
<dbReference type="Proteomes" id="UP000028194">
    <property type="component" value="Chromosome"/>
</dbReference>
<dbReference type="HOGENOM" id="CLU_175270_1_2_2"/>
<reference evidence="3 4" key="1">
    <citation type="journal article" date="2014" name="PLoS ONE">
        <title>Genome Sequence of Candidatus Nitrososphaera evergladensis from Group I.1b Enriched from Everglades Soil Reveals Novel Genomic Features of the Ammonia-Oxidizing Archaea.</title>
        <authorList>
            <person name="Zhalnina K.V."/>
            <person name="Dias R."/>
            <person name="Leonard M.T."/>
            <person name="Dorr de Quadros P."/>
            <person name="Camargo F.A."/>
            <person name="Drew J.C."/>
            <person name="Farmerie W.G."/>
            <person name="Daroub S.H."/>
            <person name="Triplett E.W."/>
        </authorList>
    </citation>
    <scope>NUCLEOTIDE SEQUENCE [LARGE SCALE GENOMIC DNA]</scope>
    <source>
        <strain evidence="3 4">SR1</strain>
    </source>
</reference>
<gene>
    <name evidence="3" type="ORF">NTE_00685</name>
</gene>
<evidence type="ECO:0000256" key="2">
    <source>
        <dbReference type="SAM" id="Coils"/>
    </source>
</evidence>
<protein>
    <submittedName>
        <fullName evidence="3">Post-segregation antitoxin CcdA</fullName>
    </submittedName>
</protein>
<keyword evidence="4" id="KW-1185">Reference proteome</keyword>
<organism evidence="3 4">
    <name type="scientific">Candidatus Nitrososphaera evergladensis SR1</name>
    <dbReference type="NCBI Taxonomy" id="1459636"/>
    <lineage>
        <taxon>Archaea</taxon>
        <taxon>Nitrososphaerota</taxon>
        <taxon>Nitrososphaeria</taxon>
        <taxon>Nitrososphaerales</taxon>
        <taxon>Nitrososphaeraceae</taxon>
        <taxon>Nitrososphaera</taxon>
    </lineage>
</organism>
<dbReference type="EMBL" id="CP007174">
    <property type="protein sequence ID" value="AIF82765.1"/>
    <property type="molecule type" value="Genomic_DNA"/>
</dbReference>
<feature type="coiled-coil region" evidence="2">
    <location>
        <begin position="24"/>
        <end position="60"/>
    </location>
</feature>
<dbReference type="InterPro" id="IPR009956">
    <property type="entry name" value="Post-segregation_anti-tox_CcdA"/>
</dbReference>
<dbReference type="STRING" id="1459636.NTE_00685"/>
<dbReference type="AlphaFoldDB" id="A0A075MNQ9"/>
<accession>A0A075MNQ9</accession>
<dbReference type="KEGG" id="nev:NTE_00685"/>
<evidence type="ECO:0000313" key="4">
    <source>
        <dbReference type="Proteomes" id="UP000028194"/>
    </source>
</evidence>
<proteinExistence type="predicted"/>
<keyword evidence="2" id="KW-0175">Coiled coil</keyword>
<evidence type="ECO:0000313" key="3">
    <source>
        <dbReference type="EMBL" id="AIF82765.1"/>
    </source>
</evidence>
<dbReference type="Pfam" id="PF07362">
    <property type="entry name" value="CcdA"/>
    <property type="match status" value="1"/>
</dbReference>